<keyword evidence="1" id="KW-1133">Transmembrane helix</keyword>
<comment type="caution">
    <text evidence="2">The sequence shown here is derived from an EMBL/GenBank/DDBJ whole genome shotgun (WGS) entry which is preliminary data.</text>
</comment>
<organism evidence="2 3">
    <name type="scientific">Candidatus Woesebacteria bacterium RIFOXYA1_FULL_43_9</name>
    <dbReference type="NCBI Taxonomy" id="1802534"/>
    <lineage>
        <taxon>Bacteria</taxon>
        <taxon>Candidatus Woeseibacteriota</taxon>
    </lineage>
</organism>
<sequence>MTERLVRQSWVKRHPRLTRAWLVGGGVAVVGTITASVAYLFSGGGVDGRLVGIDTSTPSQTSNSAPATCDINALCGPIEIEVTRKVEVTREVGVPQTVEVTRELPCIPTITLTPRPGRTERVTRTPRETIRATKTPKQEVTRTRPPTQVGLVKPPELSFGTRFAYRVEAGRNRAFQARRAR</sequence>
<gene>
    <name evidence="2" type="ORF">A2188_02860</name>
</gene>
<dbReference type="AlphaFoldDB" id="A0A1F8CJI9"/>
<dbReference type="EMBL" id="MGHU01000050">
    <property type="protein sequence ID" value="OGM76533.1"/>
    <property type="molecule type" value="Genomic_DNA"/>
</dbReference>
<evidence type="ECO:0000313" key="2">
    <source>
        <dbReference type="EMBL" id="OGM76533.1"/>
    </source>
</evidence>
<protein>
    <submittedName>
        <fullName evidence="2">Uncharacterized protein</fullName>
    </submittedName>
</protein>
<name>A0A1F8CJI9_9BACT</name>
<keyword evidence="1" id="KW-0812">Transmembrane</keyword>
<reference evidence="2 3" key="1">
    <citation type="journal article" date="2016" name="Nat. Commun.">
        <title>Thousands of microbial genomes shed light on interconnected biogeochemical processes in an aquifer system.</title>
        <authorList>
            <person name="Anantharaman K."/>
            <person name="Brown C.T."/>
            <person name="Hug L.A."/>
            <person name="Sharon I."/>
            <person name="Castelle C.J."/>
            <person name="Probst A.J."/>
            <person name="Thomas B.C."/>
            <person name="Singh A."/>
            <person name="Wilkins M.J."/>
            <person name="Karaoz U."/>
            <person name="Brodie E.L."/>
            <person name="Williams K.H."/>
            <person name="Hubbard S.S."/>
            <person name="Banfield J.F."/>
        </authorList>
    </citation>
    <scope>NUCLEOTIDE SEQUENCE [LARGE SCALE GENOMIC DNA]</scope>
</reference>
<evidence type="ECO:0000313" key="3">
    <source>
        <dbReference type="Proteomes" id="UP000179241"/>
    </source>
</evidence>
<evidence type="ECO:0000256" key="1">
    <source>
        <dbReference type="SAM" id="Phobius"/>
    </source>
</evidence>
<keyword evidence="1" id="KW-0472">Membrane</keyword>
<dbReference type="Proteomes" id="UP000179241">
    <property type="component" value="Unassembled WGS sequence"/>
</dbReference>
<proteinExistence type="predicted"/>
<feature type="transmembrane region" description="Helical" evidence="1">
    <location>
        <begin position="20"/>
        <end position="41"/>
    </location>
</feature>
<accession>A0A1F8CJI9</accession>